<keyword evidence="3" id="KW-0548">Nucleotidyltransferase</keyword>
<dbReference type="OrthoDB" id="3196716at2"/>
<accession>A0A0V8QJQ9</accession>
<name>A0A0V8QJQ9_9FIRM</name>
<dbReference type="GO" id="GO:0051191">
    <property type="term" value="P:prosthetic group biosynthetic process"/>
    <property type="evidence" value="ECO:0007669"/>
    <property type="project" value="InterPro"/>
</dbReference>
<dbReference type="Proteomes" id="UP000054874">
    <property type="component" value="Unassembled WGS sequence"/>
</dbReference>
<dbReference type="InterPro" id="IPR005551">
    <property type="entry name" value="CitX"/>
</dbReference>
<gene>
    <name evidence="5" type="ORF">ASU35_00680</name>
</gene>
<dbReference type="EC" id="2.7.7.61" evidence="1"/>
<evidence type="ECO:0000256" key="2">
    <source>
        <dbReference type="ARBA" id="ARBA00022679"/>
    </source>
</evidence>
<dbReference type="NCBIfam" id="TIGR03124">
    <property type="entry name" value="citrate_citX"/>
    <property type="match status" value="1"/>
</dbReference>
<evidence type="ECO:0000256" key="3">
    <source>
        <dbReference type="ARBA" id="ARBA00022695"/>
    </source>
</evidence>
<dbReference type="RefSeq" id="WP_058351197.1">
    <property type="nucleotide sequence ID" value="NZ_CABMMD010000001.1"/>
</dbReference>
<dbReference type="Pfam" id="PF03802">
    <property type="entry name" value="CitX"/>
    <property type="match status" value="1"/>
</dbReference>
<evidence type="ECO:0000256" key="4">
    <source>
        <dbReference type="ARBA" id="ARBA00048574"/>
    </source>
</evidence>
<dbReference type="AlphaFoldDB" id="A0A0V8QJQ9"/>
<comment type="catalytic activity">
    <reaction evidence="4">
        <text>apo-[citrate lyase ACP] + 2'-(5''-triphospho-alpha-D-ribosyl)-3'-dephospho-CoA = holo-[citrate lyase ACP] + diphosphate</text>
        <dbReference type="Rhea" id="RHEA:16333"/>
        <dbReference type="Rhea" id="RHEA-COMP:10157"/>
        <dbReference type="Rhea" id="RHEA-COMP:10158"/>
        <dbReference type="ChEBI" id="CHEBI:29999"/>
        <dbReference type="ChEBI" id="CHEBI:33019"/>
        <dbReference type="ChEBI" id="CHEBI:61378"/>
        <dbReference type="ChEBI" id="CHEBI:82683"/>
        <dbReference type="EC" id="2.7.7.61"/>
    </reaction>
</comment>
<sequence>MKGIEVTLTDMLACRERRASLQNEFIQKDGCPVISFCMNIPGPIKTTPDIQKAFEAGKQTLLAQLKSHGLSILSQAELHEITGDELLWAVEGSAEKIKEITTQIEETHPLGRLFDMDIIGIDGEKLSRSTCRTCLICGCQAQECARSRRHTIAEMQGKIEEMLASQAGSKGD</sequence>
<comment type="caution">
    <text evidence="5">The sequence shown here is derived from an EMBL/GenBank/DDBJ whole genome shotgun (WGS) entry which is preliminary data.</text>
</comment>
<protein>
    <recommendedName>
        <fullName evidence="1">citrate lyase holo-[acyl-carrier protein] synthase</fullName>
        <ecNumber evidence="1">2.7.7.61</ecNumber>
    </recommendedName>
</protein>
<evidence type="ECO:0000313" key="6">
    <source>
        <dbReference type="Proteomes" id="UP000054874"/>
    </source>
</evidence>
<evidence type="ECO:0000313" key="5">
    <source>
        <dbReference type="EMBL" id="KSV60718.1"/>
    </source>
</evidence>
<dbReference type="GO" id="GO:0050519">
    <property type="term" value="F:holo-citrate lyase synthase activity"/>
    <property type="evidence" value="ECO:0007669"/>
    <property type="project" value="UniProtKB-EC"/>
</dbReference>
<evidence type="ECO:0000256" key="1">
    <source>
        <dbReference type="ARBA" id="ARBA00012524"/>
    </source>
</evidence>
<proteinExistence type="predicted"/>
<dbReference type="STRING" id="290052.ASU35_00680"/>
<reference evidence="5 6" key="1">
    <citation type="submission" date="2015-11" db="EMBL/GenBank/DDBJ databases">
        <title>Butyribacter intestini gen. nov., sp. nov., a butyric acid-producing bacterium of the family Lachnospiraceae isolated from the human faeces.</title>
        <authorList>
            <person name="Zou Y."/>
            <person name="Xue W."/>
            <person name="Luo G."/>
            <person name="Lv M."/>
        </authorList>
    </citation>
    <scope>NUCLEOTIDE SEQUENCE [LARGE SCALE GENOMIC DNA]</scope>
    <source>
        <strain evidence="5 6">ACET-33324</strain>
    </source>
</reference>
<organism evidence="5 6">
    <name type="scientific">Acetivibrio ethanolgignens</name>
    <dbReference type="NCBI Taxonomy" id="290052"/>
    <lineage>
        <taxon>Bacteria</taxon>
        <taxon>Bacillati</taxon>
        <taxon>Bacillota</taxon>
        <taxon>Clostridia</taxon>
        <taxon>Eubacteriales</taxon>
        <taxon>Oscillospiraceae</taxon>
        <taxon>Acetivibrio</taxon>
    </lineage>
</organism>
<keyword evidence="2" id="KW-0808">Transferase</keyword>
<dbReference type="EMBL" id="LNAM01000001">
    <property type="protein sequence ID" value="KSV60718.1"/>
    <property type="molecule type" value="Genomic_DNA"/>
</dbReference>
<keyword evidence="6" id="KW-1185">Reference proteome</keyword>